<feature type="domain" description="SIS" evidence="2">
    <location>
        <begin position="188"/>
        <end position="331"/>
    </location>
</feature>
<organism evidence="3">
    <name type="scientific">marine sediment metagenome</name>
    <dbReference type="NCBI Taxonomy" id="412755"/>
    <lineage>
        <taxon>unclassified sequences</taxon>
        <taxon>metagenomes</taxon>
        <taxon>ecological metagenomes</taxon>
    </lineage>
</organism>
<evidence type="ECO:0000313" key="3">
    <source>
        <dbReference type="EMBL" id="GAF73792.1"/>
    </source>
</evidence>
<dbReference type="CDD" id="cd05008">
    <property type="entry name" value="SIS_GlmS_GlmD_1"/>
    <property type="match status" value="1"/>
</dbReference>
<reference evidence="3" key="1">
    <citation type="journal article" date="2014" name="Front. Microbiol.">
        <title>High frequency of phylogenetically diverse reductive dehalogenase-homologous genes in deep subseafloor sedimentary metagenomes.</title>
        <authorList>
            <person name="Kawai M."/>
            <person name="Futagami T."/>
            <person name="Toyoda A."/>
            <person name="Takaki Y."/>
            <person name="Nishi S."/>
            <person name="Hori S."/>
            <person name="Arai W."/>
            <person name="Tsubouchi T."/>
            <person name="Morono Y."/>
            <person name="Uchiyama I."/>
            <person name="Ito T."/>
            <person name="Fujiyama A."/>
            <person name="Inagaki F."/>
            <person name="Takami H."/>
        </authorList>
    </citation>
    <scope>NUCLEOTIDE SEQUENCE</scope>
    <source>
        <strain evidence="3">Expedition CK06-06</strain>
    </source>
</reference>
<dbReference type="CDD" id="cd05009">
    <property type="entry name" value="SIS_GlmS_GlmD_2"/>
    <property type="match status" value="1"/>
</dbReference>
<gene>
    <name evidence="3" type="ORF">S01H1_15498</name>
</gene>
<dbReference type="InterPro" id="IPR001347">
    <property type="entry name" value="SIS_dom"/>
</dbReference>
<feature type="non-terminal residue" evidence="3">
    <location>
        <position position="341"/>
    </location>
</feature>
<accession>X0SCZ2</accession>
<proteinExistence type="predicted"/>
<comment type="caution">
    <text evidence="3">The sequence shown here is derived from an EMBL/GenBank/DDBJ whole genome shotgun (WGS) entry which is preliminary data.</text>
</comment>
<dbReference type="InterPro" id="IPR035490">
    <property type="entry name" value="GlmS/FrlB_SIS"/>
</dbReference>
<dbReference type="GO" id="GO:0097367">
    <property type="term" value="F:carbohydrate derivative binding"/>
    <property type="evidence" value="ECO:0007669"/>
    <property type="project" value="InterPro"/>
</dbReference>
<dbReference type="AlphaFoldDB" id="X0SCZ2"/>
<dbReference type="Gene3D" id="3.40.50.10490">
    <property type="entry name" value="Glucose-6-phosphate isomerase like protein, domain 1"/>
    <property type="match status" value="2"/>
</dbReference>
<sequence>MSEIIEQPEVLRRLIDVEYPNISAIAEEVRAREVEYVLIAARGTSDNAATFAKYLFGTMNRLPVALAAPSLYTVYESPPRLRNALVLAISQSGMSPDVVSVVKDARRQGMFTIALTNTPGSALARAAERTILCRAGEERSVAATKTYTAQLTALAMLSAALSEDEGRLRSLRQVPKAVAQALALNGEVSRRVGRYRGMDRCVVISRGYNYATALEIALKVKELSLVVAEPYSSADFAHGPIALLEAGFVTLVIALGGQVFPDMLRLLIVAKERGADLIVISDRQQALELAQTPLPLPVCLDEWLSPIAAVVPGQLFAYHLALAKGLDPDHPRGLQKVTLTR</sequence>
<evidence type="ECO:0000259" key="2">
    <source>
        <dbReference type="PROSITE" id="PS51464"/>
    </source>
</evidence>
<dbReference type="InterPro" id="IPR035466">
    <property type="entry name" value="GlmS/AgaS_SIS"/>
</dbReference>
<dbReference type="GO" id="GO:1901135">
    <property type="term" value="P:carbohydrate derivative metabolic process"/>
    <property type="evidence" value="ECO:0007669"/>
    <property type="project" value="InterPro"/>
</dbReference>
<protein>
    <recommendedName>
        <fullName evidence="2">SIS domain-containing protein</fullName>
    </recommendedName>
</protein>
<feature type="domain" description="SIS" evidence="2">
    <location>
        <begin position="25"/>
        <end position="167"/>
    </location>
</feature>
<keyword evidence="1" id="KW-0677">Repeat</keyword>
<dbReference type="EMBL" id="BARS01008088">
    <property type="protein sequence ID" value="GAF73792.1"/>
    <property type="molecule type" value="Genomic_DNA"/>
</dbReference>
<dbReference type="PANTHER" id="PTHR10937">
    <property type="entry name" value="GLUCOSAMINE--FRUCTOSE-6-PHOSPHATE AMINOTRANSFERASE, ISOMERIZING"/>
    <property type="match status" value="1"/>
</dbReference>
<dbReference type="SUPFAM" id="SSF53697">
    <property type="entry name" value="SIS domain"/>
    <property type="match status" value="1"/>
</dbReference>
<dbReference type="Pfam" id="PF01380">
    <property type="entry name" value="SIS"/>
    <property type="match status" value="2"/>
</dbReference>
<dbReference type="PROSITE" id="PS51464">
    <property type="entry name" value="SIS"/>
    <property type="match status" value="2"/>
</dbReference>
<name>X0SCZ2_9ZZZZ</name>
<dbReference type="InterPro" id="IPR046348">
    <property type="entry name" value="SIS_dom_sf"/>
</dbReference>
<evidence type="ECO:0000256" key="1">
    <source>
        <dbReference type="ARBA" id="ARBA00022737"/>
    </source>
</evidence>
<dbReference type="PANTHER" id="PTHR10937:SF8">
    <property type="entry name" value="AMINOTRANSFERASE-RELATED"/>
    <property type="match status" value="1"/>
</dbReference>